<keyword evidence="2" id="KW-1185">Reference proteome</keyword>
<dbReference type="PANTHER" id="PTHR35868">
    <property type="entry name" value="DUF2804 DOMAIN-CONTAINING PROTEIN-RELATED"/>
    <property type="match status" value="1"/>
</dbReference>
<dbReference type="Proteomes" id="UP001594351">
    <property type="component" value="Unassembled WGS sequence"/>
</dbReference>
<dbReference type="Pfam" id="PF10974">
    <property type="entry name" value="DUF2804"/>
    <property type="match status" value="1"/>
</dbReference>
<dbReference type="PANTHER" id="PTHR35868:SF4">
    <property type="entry name" value="DUF2804 DOMAIN-CONTAINING PROTEIN"/>
    <property type="match status" value="1"/>
</dbReference>
<sequence>MDHKSQEIRLINQQGKPNFGLWTGEIFDVNLQNYQRGGLCSLLKLIREKRWQYVGIYGQKVQIGLAVVDTGYLGNVFCYAYDKEQGRLTEIERNVPLAMGIRCDRNVASGTARFASKSEQVIITNDIFKGERQIQVNLTGKGTDIKIQAALKDDMKSVQPLQIVTPTAEEDFTFTHKSAGLPVSGTLEMNGRLITFDGEKEFGAIDYTFGFPAYHTVWNWASMAGLAEDGTVVGLNLVAPIHHDTFNENCLWIGGQMIKTGPALFEFDSKNTLQDWQIKTADSKVNLTFHPLGKRQQNINAIVISSRFQQPFGFFSGQLRGEDNTVYQLKDVPGVVEDHEAYW</sequence>
<protein>
    <submittedName>
        <fullName evidence="1">DUF2804 domain-containing protein</fullName>
    </submittedName>
</protein>
<reference evidence="1 2" key="1">
    <citation type="submission" date="2024-09" db="EMBL/GenBank/DDBJ databases">
        <title>Laminarin stimulates single cell rates of sulfate reduction while oxygen inhibits transcriptomic activity in coastal marine sediment.</title>
        <authorList>
            <person name="Lindsay M."/>
            <person name="Orcutt B."/>
            <person name="Emerson D."/>
            <person name="Stepanauskas R."/>
            <person name="D'Angelo T."/>
        </authorList>
    </citation>
    <scope>NUCLEOTIDE SEQUENCE [LARGE SCALE GENOMIC DNA]</scope>
    <source>
        <strain evidence="1">SAG AM-311-K15</strain>
    </source>
</reference>
<dbReference type="EMBL" id="JBHPBY010000511">
    <property type="protein sequence ID" value="MFC1853481.1"/>
    <property type="molecule type" value="Genomic_DNA"/>
</dbReference>
<accession>A0ABV6Z4V8</accession>
<organism evidence="1 2">
    <name type="scientific">candidate division CSSED10-310 bacterium</name>
    <dbReference type="NCBI Taxonomy" id="2855610"/>
    <lineage>
        <taxon>Bacteria</taxon>
        <taxon>Bacteria division CSSED10-310</taxon>
    </lineage>
</organism>
<proteinExistence type="predicted"/>
<evidence type="ECO:0000313" key="2">
    <source>
        <dbReference type="Proteomes" id="UP001594351"/>
    </source>
</evidence>
<gene>
    <name evidence="1" type="ORF">ACFL27_25095</name>
</gene>
<dbReference type="InterPro" id="IPR021243">
    <property type="entry name" value="DUF2804"/>
</dbReference>
<evidence type="ECO:0000313" key="1">
    <source>
        <dbReference type="EMBL" id="MFC1853481.1"/>
    </source>
</evidence>
<name>A0ABV6Z4V8_UNCC1</name>
<comment type="caution">
    <text evidence="1">The sequence shown here is derived from an EMBL/GenBank/DDBJ whole genome shotgun (WGS) entry which is preliminary data.</text>
</comment>